<evidence type="ECO:0000256" key="6">
    <source>
        <dbReference type="SAM" id="SignalP"/>
    </source>
</evidence>
<feature type="transmembrane region" description="Helical" evidence="5">
    <location>
        <begin position="289"/>
        <end position="310"/>
    </location>
</feature>
<evidence type="ECO:0008006" key="9">
    <source>
        <dbReference type="Google" id="ProtNLM"/>
    </source>
</evidence>
<feature type="signal peptide" evidence="6">
    <location>
        <begin position="1"/>
        <end position="18"/>
    </location>
</feature>
<keyword evidence="4 5" id="KW-0472">Membrane</keyword>
<protein>
    <recommendedName>
        <fullName evidence="9">Magnesium transporter</fullName>
    </recommendedName>
</protein>
<dbReference type="PANTHER" id="PTHR12570">
    <property type="match status" value="1"/>
</dbReference>
<reference evidence="7" key="1">
    <citation type="submission" date="2022-07" db="EMBL/GenBank/DDBJ databases">
        <title>Phylogenomic reconstructions and comparative analyses of Kickxellomycotina fungi.</title>
        <authorList>
            <person name="Reynolds N.K."/>
            <person name="Stajich J.E."/>
            <person name="Barry K."/>
            <person name="Grigoriev I.V."/>
            <person name="Crous P."/>
            <person name="Smith M.E."/>
        </authorList>
    </citation>
    <scope>NUCLEOTIDE SEQUENCE</scope>
    <source>
        <strain evidence="7">RSA 476</strain>
    </source>
</reference>
<feature type="transmembrane region" description="Helical" evidence="5">
    <location>
        <begin position="104"/>
        <end position="125"/>
    </location>
</feature>
<comment type="caution">
    <text evidence="7">The sequence shown here is derived from an EMBL/GenBank/DDBJ whole genome shotgun (WGS) entry which is preliminary data.</text>
</comment>
<name>A0A9W8IJ86_9FUNG</name>
<feature type="chain" id="PRO_5040767833" description="Magnesium transporter" evidence="6">
    <location>
        <begin position="19"/>
        <end position="430"/>
    </location>
</feature>
<evidence type="ECO:0000313" key="7">
    <source>
        <dbReference type="EMBL" id="KAJ2863018.1"/>
    </source>
</evidence>
<evidence type="ECO:0000256" key="2">
    <source>
        <dbReference type="ARBA" id="ARBA00022692"/>
    </source>
</evidence>
<feature type="transmembrane region" description="Helical" evidence="5">
    <location>
        <begin position="68"/>
        <end position="92"/>
    </location>
</feature>
<keyword evidence="6" id="KW-0732">Signal</keyword>
<feature type="transmembrane region" description="Helical" evidence="5">
    <location>
        <begin position="362"/>
        <end position="382"/>
    </location>
</feature>
<keyword evidence="2 5" id="KW-0812">Transmembrane</keyword>
<dbReference type="Proteomes" id="UP001140074">
    <property type="component" value="Unassembled WGS sequence"/>
</dbReference>
<comment type="subcellular location">
    <subcellularLocation>
        <location evidence="1">Membrane</location>
        <topology evidence="1">Multi-pass membrane protein</topology>
    </subcellularLocation>
</comment>
<evidence type="ECO:0000256" key="4">
    <source>
        <dbReference type="ARBA" id="ARBA00023136"/>
    </source>
</evidence>
<keyword evidence="3 5" id="KW-1133">Transmembrane helix</keyword>
<organism evidence="7 8">
    <name type="scientific">Coemansia aciculifera</name>
    <dbReference type="NCBI Taxonomy" id="417176"/>
    <lineage>
        <taxon>Eukaryota</taxon>
        <taxon>Fungi</taxon>
        <taxon>Fungi incertae sedis</taxon>
        <taxon>Zoopagomycota</taxon>
        <taxon>Kickxellomycotina</taxon>
        <taxon>Kickxellomycetes</taxon>
        <taxon>Kickxellales</taxon>
        <taxon>Kickxellaceae</taxon>
        <taxon>Coemansia</taxon>
    </lineage>
</organism>
<sequence length="430" mass="45905">MFGRLLFGVAASVAGSLGHSLGMALQKRAHLRLEGQGGSNKRHGAWRDKEWQFGFGLYLVSSTVPPTIALSILPVFVAAPLAAVGLVANAVFAKYILASSFARTDALGTLLVSVGSCCVAVFGAIDEPLLSLNELLLLYRRPAYVVFFALYSALVLTLVATELYWRRRYVRLSDCMRAQDTLSSVGVFTDTPRVALHQVSALRWTSASRGTFAEHAPLLSPASSSDSSSGYSSVTEQLSPEPVSCIQTGTLPTSTEAVDCMYRRHFSEANEALLSHEVKTSRGEQVARYISGLLSAVLSGLLCSQTLLLAKSGIGLLLLTVQGDMQLKDPLALAIALGLAMTALSNLYYIQRALRLCSTLTVVPLSYCSSSLSALMSSLVYFDQVRLMNAMQISMISVGIVLLAAGVGLLSSKADDQDGPLHLPSEPTDS</sequence>
<dbReference type="GO" id="GO:0016020">
    <property type="term" value="C:membrane"/>
    <property type="evidence" value="ECO:0007669"/>
    <property type="project" value="UniProtKB-SubCell"/>
</dbReference>
<dbReference type="AlphaFoldDB" id="A0A9W8IJ86"/>
<accession>A0A9W8IJ86</accession>
<feature type="transmembrane region" description="Helical" evidence="5">
    <location>
        <begin position="388"/>
        <end position="410"/>
    </location>
</feature>
<dbReference type="EMBL" id="JANBUY010000140">
    <property type="protein sequence ID" value="KAJ2863018.1"/>
    <property type="molecule type" value="Genomic_DNA"/>
</dbReference>
<keyword evidence="8" id="KW-1185">Reference proteome</keyword>
<evidence type="ECO:0000256" key="5">
    <source>
        <dbReference type="SAM" id="Phobius"/>
    </source>
</evidence>
<dbReference type="PANTHER" id="PTHR12570:SF86">
    <property type="entry name" value="ADR321CP"/>
    <property type="match status" value="1"/>
</dbReference>
<feature type="transmembrane region" description="Helical" evidence="5">
    <location>
        <begin position="145"/>
        <end position="165"/>
    </location>
</feature>
<dbReference type="GO" id="GO:0015095">
    <property type="term" value="F:magnesium ion transmembrane transporter activity"/>
    <property type="evidence" value="ECO:0007669"/>
    <property type="project" value="InterPro"/>
</dbReference>
<proteinExistence type="predicted"/>
<evidence type="ECO:0000256" key="1">
    <source>
        <dbReference type="ARBA" id="ARBA00004141"/>
    </source>
</evidence>
<dbReference type="Pfam" id="PF05653">
    <property type="entry name" value="Mg_trans_NIPA"/>
    <property type="match status" value="2"/>
</dbReference>
<evidence type="ECO:0000256" key="3">
    <source>
        <dbReference type="ARBA" id="ARBA00022989"/>
    </source>
</evidence>
<gene>
    <name evidence="7" type="ORF">GGH94_003885</name>
</gene>
<evidence type="ECO:0000313" key="8">
    <source>
        <dbReference type="Proteomes" id="UP001140074"/>
    </source>
</evidence>
<feature type="transmembrane region" description="Helical" evidence="5">
    <location>
        <begin position="330"/>
        <end position="350"/>
    </location>
</feature>
<dbReference type="InterPro" id="IPR008521">
    <property type="entry name" value="Mg_trans_NIPA"/>
</dbReference>